<dbReference type="AlphaFoldDB" id="A0A336JS09"/>
<dbReference type="InterPro" id="IPR038152">
    <property type="entry name" value="Carbam_trans_C_sf"/>
</dbReference>
<dbReference type="Pfam" id="PF16861">
    <property type="entry name" value="Carbam_trans_C"/>
    <property type="match status" value="1"/>
</dbReference>
<feature type="domain" description="Carbamoyltransferase C-terminal" evidence="3">
    <location>
        <begin position="407"/>
        <end position="595"/>
    </location>
</feature>
<evidence type="ECO:0000313" key="7">
    <source>
        <dbReference type="Proteomes" id="UP000256343"/>
    </source>
</evidence>
<dbReference type="Gene3D" id="3.90.870.20">
    <property type="entry name" value="Carbamoyltransferase, C-terminal domain"/>
    <property type="match status" value="1"/>
</dbReference>
<sequence>MRVLGISAYYHDSAAALVVDGHIVAAAQEERFTRKKHDSGFPDHAVAYCLDAAGLSLTDVDYVAFYEKPFLKFERLIETYVAFAPRGFESFRMAMPLWMKEKLMQKRLLSEQLRRRDALPADVLDGKLLFSEHHLSHAASAFYPSPFREALVLTMDGVGEWPTTSVAIGHDHRIEVTKEIHFPHSLGLLYSAFTYYTGFKVNSGEYKVMGLAPYGEPRFVDTIMSNVVDVKDDGSFRLNQDYFNYCTGLTMSNDRFAALFGAPVRSADQPLTQFHMDVAASVQAVTEEIVLRLCRSLRREYGLSKLCLAGGVALNCVANGKVWREGIFSDIWVQPAAGDAGGALGAALAAYHGNFEKPRVVTNELDAMSGSYLGPGFSQPEIETRLSSVGGRFTVLDDDALIDETVQALIDEKAVGWMQGRMEFGPRALGGRSILGDPRSPTMQKTLNLKVKYRESFRPFAPSVLREDVQDWFDYDDDSPYMLMVADVAARHRKTMSEEEKALFGIDKLNVPRSTIPAVTHVDYSARIQTVHKETNPRYHRLISRFKERTGCPVLVNTSFNVRGEPIVCSPEDAFRCFMGSEIELLVVGNCILRKPDQDPKLKLNYETAFELD</sequence>
<dbReference type="InterPro" id="IPR043129">
    <property type="entry name" value="ATPase_NBD"/>
</dbReference>
<evidence type="ECO:0000259" key="2">
    <source>
        <dbReference type="Pfam" id="PF02543"/>
    </source>
</evidence>
<feature type="domain" description="Carbamoyltransferase" evidence="2">
    <location>
        <begin position="2"/>
        <end position="348"/>
    </location>
</feature>
<name>A0A336JS09_9BRAD</name>
<dbReference type="CDD" id="cd24098">
    <property type="entry name" value="ASKHA_NBD_TobZ_N"/>
    <property type="match status" value="1"/>
</dbReference>
<keyword evidence="5" id="KW-0808">Transferase</keyword>
<comment type="similarity">
    <text evidence="1">Belongs to the NodU/CmcH family.</text>
</comment>
<evidence type="ECO:0000313" key="6">
    <source>
        <dbReference type="Proteomes" id="UP000252631"/>
    </source>
</evidence>
<reference evidence="5 6" key="1">
    <citation type="submission" date="2017-08" db="EMBL/GenBank/DDBJ databases">
        <authorList>
            <person name="de Groot N.N."/>
        </authorList>
    </citation>
    <scope>NUCLEOTIDE SEQUENCE [LARGE SCALE GENOMIC DNA]</scope>
    <source>
        <strain evidence="5 6">JA575</strain>
    </source>
</reference>
<dbReference type="EMBL" id="UFQQ01000009">
    <property type="protein sequence ID" value="SSW90869.1"/>
    <property type="molecule type" value="Genomic_DNA"/>
</dbReference>
<proteinExistence type="inferred from homology"/>
<dbReference type="RefSeq" id="WP_114357948.1">
    <property type="nucleotide sequence ID" value="NZ_QRDT01000009.1"/>
</dbReference>
<keyword evidence="7" id="KW-1185">Reference proteome</keyword>
<dbReference type="EMBL" id="QRDT01000009">
    <property type="protein sequence ID" value="RED35179.1"/>
    <property type="molecule type" value="Genomic_DNA"/>
</dbReference>
<gene>
    <name evidence="4" type="ORF">BJ125_10923</name>
    <name evidence="5" type="ORF">SAMN05892882_10923</name>
</gene>
<dbReference type="Gene3D" id="3.30.420.40">
    <property type="match status" value="2"/>
</dbReference>
<evidence type="ECO:0000256" key="1">
    <source>
        <dbReference type="ARBA" id="ARBA00006129"/>
    </source>
</evidence>
<evidence type="ECO:0000259" key="3">
    <source>
        <dbReference type="Pfam" id="PF16861"/>
    </source>
</evidence>
<evidence type="ECO:0000313" key="5">
    <source>
        <dbReference type="EMBL" id="SSW90869.1"/>
    </source>
</evidence>
<reference evidence="4 7" key="2">
    <citation type="submission" date="2018-07" db="EMBL/GenBank/DDBJ databases">
        <title>Genomic Encyclopedia of Archaeal and Bacterial Type Strains, Phase II (KMG-II): from individual species to whole genera.</title>
        <authorList>
            <person name="Goeker M."/>
        </authorList>
    </citation>
    <scope>NUCLEOTIDE SEQUENCE [LARGE SCALE GENOMIC DNA]</scope>
    <source>
        <strain evidence="4 7">JA575</strain>
    </source>
</reference>
<protein>
    <submittedName>
        <fullName evidence="5">Carbamoyltransferase</fullName>
    </submittedName>
</protein>
<dbReference type="PANTHER" id="PTHR34847">
    <property type="entry name" value="NODULATION PROTEIN U"/>
    <property type="match status" value="1"/>
</dbReference>
<dbReference type="InterPro" id="IPR003696">
    <property type="entry name" value="Carbtransf_dom"/>
</dbReference>
<accession>A0A336JS09</accession>
<dbReference type="Pfam" id="PF02543">
    <property type="entry name" value="Carbam_trans_N"/>
    <property type="match status" value="1"/>
</dbReference>
<dbReference type="GO" id="GO:0016740">
    <property type="term" value="F:transferase activity"/>
    <property type="evidence" value="ECO:0007669"/>
    <property type="project" value="UniProtKB-KW"/>
</dbReference>
<organism evidence="5 6">
    <name type="scientific">Rhodopseudomonas pentothenatexigens</name>
    <dbReference type="NCBI Taxonomy" id="999699"/>
    <lineage>
        <taxon>Bacteria</taxon>
        <taxon>Pseudomonadati</taxon>
        <taxon>Pseudomonadota</taxon>
        <taxon>Alphaproteobacteria</taxon>
        <taxon>Hyphomicrobiales</taxon>
        <taxon>Nitrobacteraceae</taxon>
        <taxon>Rhodopseudomonas</taxon>
    </lineage>
</organism>
<dbReference type="InterPro" id="IPR051338">
    <property type="entry name" value="NodU/CmcH_Carbamoyltrnsfr"/>
</dbReference>
<dbReference type="Proteomes" id="UP000256343">
    <property type="component" value="Unassembled WGS sequence"/>
</dbReference>
<evidence type="ECO:0000313" key="4">
    <source>
        <dbReference type="EMBL" id="RED35179.1"/>
    </source>
</evidence>
<dbReference type="Proteomes" id="UP000252631">
    <property type="component" value="Unassembled WGS sequence"/>
</dbReference>
<dbReference type="PANTHER" id="PTHR34847:SF1">
    <property type="entry name" value="NODULATION PROTEIN U"/>
    <property type="match status" value="1"/>
</dbReference>
<dbReference type="SUPFAM" id="SSF53067">
    <property type="entry name" value="Actin-like ATPase domain"/>
    <property type="match status" value="1"/>
</dbReference>
<dbReference type="InterPro" id="IPR031730">
    <property type="entry name" value="Carbam_trans_C"/>
</dbReference>
<dbReference type="OrthoDB" id="9780777at2"/>